<proteinExistence type="predicted"/>
<dbReference type="AlphaFoldDB" id="A0A1R2CWK8"/>
<dbReference type="SMART" id="SM00015">
    <property type="entry name" value="IQ"/>
    <property type="match status" value="3"/>
</dbReference>
<protein>
    <recommendedName>
        <fullName evidence="5">Myosin motor domain-containing protein</fullName>
    </recommendedName>
</protein>
<comment type="caution">
    <text evidence="3">The sequence shown here is derived from an EMBL/GenBank/DDBJ whole genome shotgun (WGS) entry which is preliminary data.</text>
</comment>
<dbReference type="InterPro" id="IPR027417">
    <property type="entry name" value="P-loop_NTPase"/>
</dbReference>
<dbReference type="Pfam" id="PF00612">
    <property type="entry name" value="IQ"/>
    <property type="match status" value="3"/>
</dbReference>
<evidence type="ECO:0008006" key="5">
    <source>
        <dbReference type="Google" id="ProtNLM"/>
    </source>
</evidence>
<sequence length="481" mass="55560">MESLKENKLQDAFRMLQKAEEMLKFPDGNDFTKLLAITNNNLGCYYKRIQKLPLALEYLFKALKVEIHNVYDKSNLAGTHLNICAVYSLMNQHEKALGHGVLAIKILKEAYDEDKETKTLTSLIVALNNTGFEYELLKDYEGAQNVYKNGLDLAGKNLGYEHPVTLALAKAYKNIMLVKSEKPSKKSSFVKKNDVGKLPKIKSFTGRNRSLGSNTRFFSSENDNSSSRGYKTNSNKTFDEKVATKKHLPKIEKTVTVSKRSKKILEVSKIHSLEEKITELQNQIAIYQQKYKQLEEKSLKPKLDKTAAAIKIQRFWRKKYKTKPLLLPPVIPTETKAKKSKKELNQLKNQPLKDHPHNQTKISPASFKISKNNVISFHAQKNYGNNRIQRKIVIPLYPIRESKIETKEMKAILIQSSIRGFLARKRYEKMKHSAIKIQSAYRRYQCTNLFRYIRNAVLTIQSKWRNYHKKSCNSPKKKTVI</sequence>
<name>A0A1R2CWK8_9CILI</name>
<dbReference type="Gene3D" id="1.20.5.190">
    <property type="match status" value="1"/>
</dbReference>
<keyword evidence="4" id="KW-1185">Reference proteome</keyword>
<evidence type="ECO:0000256" key="1">
    <source>
        <dbReference type="SAM" id="Coils"/>
    </source>
</evidence>
<reference evidence="3 4" key="1">
    <citation type="submission" date="2016-11" db="EMBL/GenBank/DDBJ databases">
        <title>The macronuclear genome of Stentor coeruleus: a giant cell with tiny introns.</title>
        <authorList>
            <person name="Slabodnick M."/>
            <person name="Ruby J.G."/>
            <person name="Reiff S.B."/>
            <person name="Swart E.C."/>
            <person name="Gosai S."/>
            <person name="Prabakaran S."/>
            <person name="Witkowska E."/>
            <person name="Larue G.E."/>
            <person name="Fisher S."/>
            <person name="Freeman R.M."/>
            <person name="Gunawardena J."/>
            <person name="Chu W."/>
            <person name="Stover N.A."/>
            <person name="Gregory B.D."/>
            <person name="Nowacki M."/>
            <person name="Derisi J."/>
            <person name="Roy S.W."/>
            <person name="Marshall W.F."/>
            <person name="Sood P."/>
        </authorList>
    </citation>
    <scope>NUCLEOTIDE SEQUENCE [LARGE SCALE GENOMIC DNA]</scope>
    <source>
        <strain evidence="3">WM001</strain>
    </source>
</reference>
<dbReference type="InterPro" id="IPR000048">
    <property type="entry name" value="IQ_motif_EF-hand-BS"/>
</dbReference>
<feature type="coiled-coil region" evidence="1">
    <location>
        <begin position="270"/>
        <end position="297"/>
    </location>
</feature>
<dbReference type="SUPFAM" id="SSF48452">
    <property type="entry name" value="TPR-like"/>
    <property type="match status" value="1"/>
</dbReference>
<evidence type="ECO:0000313" key="4">
    <source>
        <dbReference type="Proteomes" id="UP000187209"/>
    </source>
</evidence>
<feature type="region of interest" description="Disordered" evidence="2">
    <location>
        <begin position="215"/>
        <end position="234"/>
    </location>
</feature>
<dbReference type="InterPro" id="IPR011990">
    <property type="entry name" value="TPR-like_helical_dom_sf"/>
</dbReference>
<dbReference type="EMBL" id="MPUH01000044">
    <property type="protein sequence ID" value="OMJ93363.1"/>
    <property type="molecule type" value="Genomic_DNA"/>
</dbReference>
<dbReference type="Proteomes" id="UP000187209">
    <property type="component" value="Unassembled WGS sequence"/>
</dbReference>
<dbReference type="PANTHER" id="PTHR10098">
    <property type="entry name" value="RAPSYN-RELATED"/>
    <property type="match status" value="1"/>
</dbReference>
<accession>A0A1R2CWK8</accession>
<dbReference type="Gene3D" id="1.25.40.10">
    <property type="entry name" value="Tetratricopeptide repeat domain"/>
    <property type="match status" value="2"/>
</dbReference>
<dbReference type="PROSITE" id="PS50096">
    <property type="entry name" value="IQ"/>
    <property type="match status" value="2"/>
</dbReference>
<keyword evidence="1" id="KW-0175">Coiled coil</keyword>
<evidence type="ECO:0000256" key="2">
    <source>
        <dbReference type="SAM" id="MobiDB-lite"/>
    </source>
</evidence>
<organism evidence="3 4">
    <name type="scientific">Stentor coeruleus</name>
    <dbReference type="NCBI Taxonomy" id="5963"/>
    <lineage>
        <taxon>Eukaryota</taxon>
        <taxon>Sar</taxon>
        <taxon>Alveolata</taxon>
        <taxon>Ciliophora</taxon>
        <taxon>Postciliodesmatophora</taxon>
        <taxon>Heterotrichea</taxon>
        <taxon>Heterotrichida</taxon>
        <taxon>Stentoridae</taxon>
        <taxon>Stentor</taxon>
    </lineage>
</organism>
<evidence type="ECO:0000313" key="3">
    <source>
        <dbReference type="EMBL" id="OMJ93363.1"/>
    </source>
</evidence>
<dbReference type="SUPFAM" id="SSF52540">
    <property type="entry name" value="P-loop containing nucleoside triphosphate hydrolases"/>
    <property type="match status" value="1"/>
</dbReference>
<dbReference type="SMART" id="SM00028">
    <property type="entry name" value="TPR"/>
    <property type="match status" value="3"/>
</dbReference>
<gene>
    <name evidence="3" type="ORF">SteCoe_3719</name>
</gene>
<dbReference type="OrthoDB" id="295665at2759"/>
<dbReference type="InterPro" id="IPR019734">
    <property type="entry name" value="TPR_rpt"/>
</dbReference>